<dbReference type="Proteomes" id="UP001287059">
    <property type="component" value="Unassembled WGS sequence"/>
</dbReference>
<accession>A0ABU4XU05</accession>
<evidence type="ECO:0000256" key="4">
    <source>
        <dbReference type="ARBA" id="ARBA00022448"/>
    </source>
</evidence>
<evidence type="ECO:0000256" key="8">
    <source>
        <dbReference type="ARBA" id="ARBA00022989"/>
    </source>
</evidence>
<keyword evidence="8 10" id="KW-1133">Transmembrane helix</keyword>
<comment type="function">
    <text evidence="1">Part of the binding-protein-dependent transport system for glutamine; probably responsible for the translocation of the substrate across the membrane.</text>
</comment>
<reference evidence="12 13" key="1">
    <citation type="submission" date="2023-08" db="EMBL/GenBank/DDBJ databases">
        <title>Implementing the SeqCode for naming new Mesorhizobium species isolated from Vachellia karroo root nodules.</title>
        <authorList>
            <person name="Van Lill M."/>
        </authorList>
    </citation>
    <scope>NUCLEOTIDE SEQUENCE [LARGE SCALE GENOMIC DNA]</scope>
    <source>
        <strain evidence="12 13">VK24D</strain>
    </source>
</reference>
<comment type="similarity">
    <text evidence="3">Belongs to the binding-protein-dependent transport system permease family. HisMQ subfamily.</text>
</comment>
<dbReference type="Gene3D" id="1.10.3720.10">
    <property type="entry name" value="MetI-like"/>
    <property type="match status" value="1"/>
</dbReference>
<keyword evidence="13" id="KW-1185">Reference proteome</keyword>
<evidence type="ECO:0000256" key="10">
    <source>
        <dbReference type="RuleBase" id="RU363032"/>
    </source>
</evidence>
<dbReference type="EMBL" id="JAVIIW010000006">
    <property type="protein sequence ID" value="MDX8478196.1"/>
    <property type="molecule type" value="Genomic_DNA"/>
</dbReference>
<dbReference type="InterPro" id="IPR043429">
    <property type="entry name" value="ArtM/GltK/GlnP/TcyL/YhdX-like"/>
</dbReference>
<evidence type="ECO:0000256" key="2">
    <source>
        <dbReference type="ARBA" id="ARBA00004429"/>
    </source>
</evidence>
<evidence type="ECO:0000313" key="13">
    <source>
        <dbReference type="Proteomes" id="UP001287059"/>
    </source>
</evidence>
<feature type="transmembrane region" description="Helical" evidence="10">
    <location>
        <begin position="94"/>
        <end position="118"/>
    </location>
</feature>
<dbReference type="PANTHER" id="PTHR30614:SF20">
    <property type="entry name" value="GLUTAMINE TRANSPORT SYSTEM PERMEASE PROTEIN GLNP"/>
    <property type="match status" value="1"/>
</dbReference>
<evidence type="ECO:0000256" key="3">
    <source>
        <dbReference type="ARBA" id="ARBA00010072"/>
    </source>
</evidence>
<dbReference type="SUPFAM" id="SSF161098">
    <property type="entry name" value="MetI-like"/>
    <property type="match status" value="1"/>
</dbReference>
<dbReference type="RefSeq" id="WP_320286615.1">
    <property type="nucleotide sequence ID" value="NZ_JAVIIW010000006.1"/>
</dbReference>
<comment type="subcellular location">
    <subcellularLocation>
        <location evidence="2">Cell inner membrane</location>
        <topology evidence="2">Multi-pass membrane protein</topology>
    </subcellularLocation>
    <subcellularLocation>
        <location evidence="10">Cell membrane</location>
        <topology evidence="10">Multi-pass membrane protein</topology>
    </subcellularLocation>
</comment>
<gene>
    <name evidence="12" type="ORF">RFN28_06835</name>
</gene>
<evidence type="ECO:0000256" key="5">
    <source>
        <dbReference type="ARBA" id="ARBA00022475"/>
    </source>
</evidence>
<organism evidence="12 13">
    <name type="scientific">Mesorhizobium album</name>
    <dbReference type="NCBI Taxonomy" id="3072314"/>
    <lineage>
        <taxon>Bacteria</taxon>
        <taxon>Pseudomonadati</taxon>
        <taxon>Pseudomonadota</taxon>
        <taxon>Alphaproteobacteria</taxon>
        <taxon>Hyphomicrobiales</taxon>
        <taxon>Phyllobacteriaceae</taxon>
        <taxon>Mesorhizobium</taxon>
    </lineage>
</organism>
<proteinExistence type="inferred from homology"/>
<protein>
    <submittedName>
        <fullName evidence="12">Amino acid ABC transporter permease</fullName>
    </submittedName>
</protein>
<dbReference type="InterPro" id="IPR010065">
    <property type="entry name" value="AA_ABC_transptr_permease_3TM"/>
</dbReference>
<evidence type="ECO:0000256" key="9">
    <source>
        <dbReference type="ARBA" id="ARBA00023136"/>
    </source>
</evidence>
<keyword evidence="9 10" id="KW-0472">Membrane</keyword>
<feature type="domain" description="ABC transmembrane type-1" evidence="11">
    <location>
        <begin position="48"/>
        <end position="258"/>
    </location>
</feature>
<evidence type="ECO:0000259" key="11">
    <source>
        <dbReference type="PROSITE" id="PS50928"/>
    </source>
</evidence>
<sequence length="271" mass="29098">MPAASTSTAKSEFPWWLAAAAILALAAALAIAGSDLYAEVFATVAKGIGITVFVTVVAFALASVLGLGIALMALSGSQWLRQVARFYVEIIRGVPILVLLFWIAFAGAPAFVAAWNALTAPLQSTGWLGELLVRDVSLLWRAIMALTIGYSAFISEVFRAGIQSVAKGQIEAAKALGLTRVQRFRLIVFPQAIRTILPPLGNDFVAMVKDSSLVSVLGVADITQIGKVYAAGSFRFFETYSIVAYIYLILTVGLSLALRALEKRLRRQNEE</sequence>
<dbReference type="NCBIfam" id="TIGR01726">
    <property type="entry name" value="HEQRo_perm_3TM"/>
    <property type="match status" value="1"/>
</dbReference>
<evidence type="ECO:0000256" key="6">
    <source>
        <dbReference type="ARBA" id="ARBA00022692"/>
    </source>
</evidence>
<dbReference type="PANTHER" id="PTHR30614">
    <property type="entry name" value="MEMBRANE COMPONENT OF AMINO ACID ABC TRANSPORTER"/>
    <property type="match status" value="1"/>
</dbReference>
<dbReference type="PROSITE" id="PS50928">
    <property type="entry name" value="ABC_TM1"/>
    <property type="match status" value="1"/>
</dbReference>
<feature type="transmembrane region" description="Helical" evidence="10">
    <location>
        <begin position="242"/>
        <end position="261"/>
    </location>
</feature>
<dbReference type="InterPro" id="IPR000515">
    <property type="entry name" value="MetI-like"/>
</dbReference>
<evidence type="ECO:0000256" key="7">
    <source>
        <dbReference type="ARBA" id="ARBA00022970"/>
    </source>
</evidence>
<dbReference type="InterPro" id="IPR035906">
    <property type="entry name" value="MetI-like_sf"/>
</dbReference>
<keyword evidence="7" id="KW-0029">Amino-acid transport</keyword>
<dbReference type="Pfam" id="PF00528">
    <property type="entry name" value="BPD_transp_1"/>
    <property type="match status" value="1"/>
</dbReference>
<feature type="transmembrane region" description="Helical" evidence="10">
    <location>
        <begin position="48"/>
        <end position="74"/>
    </location>
</feature>
<comment type="caution">
    <text evidence="12">The sequence shown here is derived from an EMBL/GenBank/DDBJ whole genome shotgun (WGS) entry which is preliminary data.</text>
</comment>
<keyword evidence="4 10" id="KW-0813">Transport</keyword>
<dbReference type="CDD" id="cd06261">
    <property type="entry name" value="TM_PBP2"/>
    <property type="match status" value="1"/>
</dbReference>
<name>A0ABU4XU05_9HYPH</name>
<keyword evidence="5" id="KW-1003">Cell membrane</keyword>
<evidence type="ECO:0000313" key="12">
    <source>
        <dbReference type="EMBL" id="MDX8478196.1"/>
    </source>
</evidence>
<evidence type="ECO:0000256" key="1">
    <source>
        <dbReference type="ARBA" id="ARBA00003159"/>
    </source>
</evidence>
<keyword evidence="6 10" id="KW-0812">Transmembrane</keyword>